<proteinExistence type="predicted"/>
<protein>
    <submittedName>
        <fullName evidence="2">Uncharacterized protein</fullName>
    </submittedName>
</protein>
<evidence type="ECO:0000313" key="3">
    <source>
        <dbReference type="Proteomes" id="UP000799118"/>
    </source>
</evidence>
<name>A0A6A4H513_9AGAR</name>
<sequence>MLQALHWRGKSTTGDGGGLLPKLERLHLYDPETDIDQALLVGIIIESRFKPEASTSSELQMDASSTSNGSEHPTYSSLALVQTTKPFEYNANVLHRVKRLMTAGFKFRRSSNVAVLDFTGYSGKTVETQETRTVVIKRSVDTATSAEGDTALLKPRIWS</sequence>
<evidence type="ECO:0000256" key="1">
    <source>
        <dbReference type="SAM" id="MobiDB-lite"/>
    </source>
</evidence>
<reference evidence="2" key="1">
    <citation type="journal article" date="2019" name="Environ. Microbiol.">
        <title>Fungal ecological strategies reflected in gene transcription - a case study of two litter decomposers.</title>
        <authorList>
            <person name="Barbi F."/>
            <person name="Kohler A."/>
            <person name="Barry K."/>
            <person name="Baskaran P."/>
            <person name="Daum C."/>
            <person name="Fauchery L."/>
            <person name="Ihrmark K."/>
            <person name="Kuo A."/>
            <person name="LaButti K."/>
            <person name="Lipzen A."/>
            <person name="Morin E."/>
            <person name="Grigoriev I.V."/>
            <person name="Henrissat B."/>
            <person name="Lindahl B."/>
            <person name="Martin F."/>
        </authorList>
    </citation>
    <scope>NUCLEOTIDE SEQUENCE</scope>
    <source>
        <strain evidence="2">JB14</strain>
    </source>
</reference>
<feature type="region of interest" description="Disordered" evidence="1">
    <location>
        <begin position="55"/>
        <end position="75"/>
    </location>
</feature>
<keyword evidence="3" id="KW-1185">Reference proteome</keyword>
<evidence type="ECO:0000313" key="2">
    <source>
        <dbReference type="EMBL" id="KAE9393201.1"/>
    </source>
</evidence>
<accession>A0A6A4H513</accession>
<gene>
    <name evidence="2" type="ORF">BT96DRAFT_999650</name>
</gene>
<organism evidence="2 3">
    <name type="scientific">Gymnopus androsaceus JB14</name>
    <dbReference type="NCBI Taxonomy" id="1447944"/>
    <lineage>
        <taxon>Eukaryota</taxon>
        <taxon>Fungi</taxon>
        <taxon>Dikarya</taxon>
        <taxon>Basidiomycota</taxon>
        <taxon>Agaricomycotina</taxon>
        <taxon>Agaricomycetes</taxon>
        <taxon>Agaricomycetidae</taxon>
        <taxon>Agaricales</taxon>
        <taxon>Marasmiineae</taxon>
        <taxon>Omphalotaceae</taxon>
        <taxon>Gymnopus</taxon>
    </lineage>
</organism>
<dbReference type="EMBL" id="ML769578">
    <property type="protein sequence ID" value="KAE9393201.1"/>
    <property type="molecule type" value="Genomic_DNA"/>
</dbReference>
<dbReference type="Proteomes" id="UP000799118">
    <property type="component" value="Unassembled WGS sequence"/>
</dbReference>
<dbReference type="AlphaFoldDB" id="A0A6A4H513"/>